<gene>
    <name evidence="2" type="ORF">KIN20_014425</name>
</gene>
<dbReference type="EMBL" id="JAHQIW010002865">
    <property type="protein sequence ID" value="KAJ1356686.1"/>
    <property type="molecule type" value="Genomic_DNA"/>
</dbReference>
<proteinExistence type="predicted"/>
<accession>A0AAD5MZ89</accession>
<dbReference type="Proteomes" id="UP001196413">
    <property type="component" value="Unassembled WGS sequence"/>
</dbReference>
<keyword evidence="3" id="KW-1185">Reference proteome</keyword>
<evidence type="ECO:0000256" key="1">
    <source>
        <dbReference type="SAM" id="MobiDB-lite"/>
    </source>
</evidence>
<evidence type="ECO:0000313" key="2">
    <source>
        <dbReference type="EMBL" id="KAJ1356686.1"/>
    </source>
</evidence>
<organism evidence="2 3">
    <name type="scientific">Parelaphostrongylus tenuis</name>
    <name type="common">Meningeal worm</name>
    <dbReference type="NCBI Taxonomy" id="148309"/>
    <lineage>
        <taxon>Eukaryota</taxon>
        <taxon>Metazoa</taxon>
        <taxon>Ecdysozoa</taxon>
        <taxon>Nematoda</taxon>
        <taxon>Chromadorea</taxon>
        <taxon>Rhabditida</taxon>
        <taxon>Rhabditina</taxon>
        <taxon>Rhabditomorpha</taxon>
        <taxon>Strongyloidea</taxon>
        <taxon>Metastrongylidae</taxon>
        <taxon>Parelaphostrongylus</taxon>
    </lineage>
</organism>
<dbReference type="AlphaFoldDB" id="A0AAD5MZ89"/>
<sequence length="85" mass="9533">MLPTFAGARGPQRNSRRSLQSGPSVTTIDTKLSSLGKFEPYEVYYLEKESALTMKHPISNLTQEDCFKFSEEDYQPDGPISSQKA</sequence>
<reference evidence="2" key="1">
    <citation type="submission" date="2021-06" db="EMBL/GenBank/DDBJ databases">
        <title>Parelaphostrongylus tenuis whole genome reference sequence.</title>
        <authorList>
            <person name="Garwood T.J."/>
            <person name="Larsen P.A."/>
            <person name="Fountain-Jones N.M."/>
            <person name="Garbe J.R."/>
            <person name="Macchietto M.G."/>
            <person name="Kania S.A."/>
            <person name="Gerhold R.W."/>
            <person name="Richards J.E."/>
            <person name="Wolf T.M."/>
        </authorList>
    </citation>
    <scope>NUCLEOTIDE SEQUENCE</scope>
    <source>
        <strain evidence="2">MNPRO001-30</strain>
        <tissue evidence="2">Meninges</tissue>
    </source>
</reference>
<name>A0AAD5MZ89_PARTN</name>
<evidence type="ECO:0000313" key="3">
    <source>
        <dbReference type="Proteomes" id="UP001196413"/>
    </source>
</evidence>
<protein>
    <submittedName>
        <fullName evidence="2">Uncharacterized protein</fullName>
    </submittedName>
</protein>
<feature type="region of interest" description="Disordered" evidence="1">
    <location>
        <begin position="1"/>
        <end position="29"/>
    </location>
</feature>
<feature type="compositionally biased region" description="Polar residues" evidence="1">
    <location>
        <begin position="17"/>
        <end position="29"/>
    </location>
</feature>
<comment type="caution">
    <text evidence="2">The sequence shown here is derived from an EMBL/GenBank/DDBJ whole genome shotgun (WGS) entry which is preliminary data.</text>
</comment>